<dbReference type="EMBL" id="BLZA01000021">
    <property type="protein sequence ID" value="GHJ87412.1"/>
    <property type="molecule type" value="Genomic_DNA"/>
</dbReference>
<accession>A0A8H3TUI2</accession>
<evidence type="ECO:0000313" key="3">
    <source>
        <dbReference type="Proteomes" id="UP000620104"/>
    </source>
</evidence>
<feature type="compositionally biased region" description="Low complexity" evidence="1">
    <location>
        <begin position="266"/>
        <end position="280"/>
    </location>
</feature>
<dbReference type="AlphaFoldDB" id="A0A8H3TUI2"/>
<feature type="region of interest" description="Disordered" evidence="1">
    <location>
        <begin position="108"/>
        <end position="134"/>
    </location>
</feature>
<feature type="compositionally biased region" description="Low complexity" evidence="1">
    <location>
        <begin position="235"/>
        <end position="255"/>
    </location>
</feature>
<feature type="compositionally biased region" description="Basic and acidic residues" evidence="1">
    <location>
        <begin position="190"/>
        <end position="210"/>
    </location>
</feature>
<feature type="compositionally biased region" description="Acidic residues" evidence="1">
    <location>
        <begin position="320"/>
        <end position="331"/>
    </location>
</feature>
<evidence type="ECO:0000256" key="1">
    <source>
        <dbReference type="SAM" id="MobiDB-lite"/>
    </source>
</evidence>
<organism evidence="2 3">
    <name type="scientific">Naganishia liquefaciens</name>
    <dbReference type="NCBI Taxonomy" id="104408"/>
    <lineage>
        <taxon>Eukaryota</taxon>
        <taxon>Fungi</taxon>
        <taxon>Dikarya</taxon>
        <taxon>Basidiomycota</taxon>
        <taxon>Agaricomycotina</taxon>
        <taxon>Tremellomycetes</taxon>
        <taxon>Filobasidiales</taxon>
        <taxon>Filobasidiaceae</taxon>
        <taxon>Naganishia</taxon>
    </lineage>
</organism>
<keyword evidence="3" id="KW-1185">Reference proteome</keyword>
<dbReference type="OrthoDB" id="2594164at2759"/>
<proteinExistence type="predicted"/>
<sequence>MMDPAREIAPFFPANADPTLLRSAADTLRHLRAAASRTREIGDARSALPAISALLACERSGKEAEGIVSREAAQKSSACARNVFMAALGKARRVVLASSNAAAAAAAAAAGQSPSGRASMSASSSSRTLRKSPSQAAAAAAAAAATTPFDPLNLPGSSAKRVVAPIMRRSGVRDLRGLVKNKTGTGSSPDKGKDVGDSIIDKSIVEDSTAKETPSVVQTLAEETLTAPETPPRATPTTPTKSLPSPASPDSPATAVKSPHRPLPTPRRAAPPRTAARTPTGHGSPMHNALMKNRLEGASAVRLGRGQGRVAAGSARAFAGEEEEVGAEEEGQPGLPSPKRRRVGTRGNHGDADETTPRNPPPSEKAIPHVGLDALPGSSRSATSATTINALFYPLPTHPLDPHCAIPAPPLTFSGSTIFQRPPSGNRIFDRLVPPDDRAFGDSYSLMSSRRTKDPHSQPGILEIAVHEVPDAYAKRERTRKRRLRRLARMARGMAGWDREFGVPFEEDEERADVPDWEERLDESAGRVPEVTRAVMEGLGNRRGGGVVQDVALASSDREWIVRAETHGIAVRIHSA</sequence>
<feature type="compositionally biased region" description="Low complexity" evidence="1">
    <location>
        <begin position="219"/>
        <end position="228"/>
    </location>
</feature>
<feature type="region of interest" description="Disordered" evidence="1">
    <location>
        <begin position="175"/>
        <end position="288"/>
    </location>
</feature>
<protein>
    <submittedName>
        <fullName evidence="2">Uncharacterized protein</fullName>
    </submittedName>
</protein>
<comment type="caution">
    <text evidence="2">The sequence shown here is derived from an EMBL/GenBank/DDBJ whole genome shotgun (WGS) entry which is preliminary data.</text>
</comment>
<reference evidence="2" key="1">
    <citation type="submission" date="2020-07" db="EMBL/GenBank/DDBJ databases">
        <title>Draft Genome Sequence of a Deep-Sea Yeast, Naganishia (Cryptococcus) liquefaciens strain N6.</title>
        <authorList>
            <person name="Han Y.W."/>
            <person name="Kajitani R."/>
            <person name="Morimoto H."/>
            <person name="Parhat M."/>
            <person name="Tsubouchi H."/>
            <person name="Bakenova O."/>
            <person name="Ogata M."/>
            <person name="Argunhan B."/>
            <person name="Aoki R."/>
            <person name="Kajiwara S."/>
            <person name="Itoh T."/>
            <person name="Iwasaki H."/>
        </authorList>
    </citation>
    <scope>NUCLEOTIDE SEQUENCE</scope>
    <source>
        <strain evidence="2">N6</strain>
    </source>
</reference>
<name>A0A8H3TUI2_9TREE</name>
<evidence type="ECO:0000313" key="2">
    <source>
        <dbReference type="EMBL" id="GHJ87412.1"/>
    </source>
</evidence>
<feature type="region of interest" description="Disordered" evidence="1">
    <location>
        <begin position="314"/>
        <end position="371"/>
    </location>
</feature>
<dbReference type="Proteomes" id="UP000620104">
    <property type="component" value="Unassembled WGS sequence"/>
</dbReference>
<gene>
    <name evidence="2" type="ORF">NliqN6_3814</name>
</gene>